<dbReference type="PROSITE" id="PS52004">
    <property type="entry name" value="KS3_2"/>
    <property type="match status" value="1"/>
</dbReference>
<dbReference type="Gene3D" id="3.40.366.10">
    <property type="entry name" value="Malonyl-Coenzyme A Acyl Carrier Protein, domain 2"/>
    <property type="match status" value="2"/>
</dbReference>
<dbReference type="Pfam" id="PF00975">
    <property type="entry name" value="Thioesterase"/>
    <property type="match status" value="1"/>
</dbReference>
<keyword evidence="10" id="KW-1185">Reference proteome</keyword>
<feature type="active site" description="Proton donor; for dehydratase activity" evidence="4">
    <location>
        <position position="1553"/>
    </location>
</feature>
<feature type="active site" description="Proton acceptor; for dehydratase activity" evidence="4">
    <location>
        <position position="1357"/>
    </location>
</feature>
<feature type="domain" description="Carrier" evidence="6">
    <location>
        <begin position="1712"/>
        <end position="1791"/>
    </location>
</feature>
<dbReference type="InterPro" id="IPR001227">
    <property type="entry name" value="Ac_transferase_dom_sf"/>
</dbReference>
<dbReference type="SUPFAM" id="SSF47336">
    <property type="entry name" value="ACP-like"/>
    <property type="match status" value="2"/>
</dbReference>
<dbReference type="FunFam" id="3.40.50.1820:FF:000116">
    <property type="entry name" value="Sterigmatocystin biosynthesis polyketide synthase"/>
    <property type="match status" value="1"/>
</dbReference>
<dbReference type="Gene3D" id="3.30.70.3290">
    <property type="match status" value="1"/>
</dbReference>
<feature type="compositionally biased region" description="Basic and acidic residues" evidence="5">
    <location>
        <begin position="1651"/>
        <end position="1660"/>
    </location>
</feature>
<gene>
    <name evidence="9" type="ORF">ASPVEDRAFT_516531</name>
</gene>
<dbReference type="InterPro" id="IPR014031">
    <property type="entry name" value="Ketoacyl_synth_C"/>
</dbReference>
<evidence type="ECO:0000256" key="1">
    <source>
        <dbReference type="ARBA" id="ARBA00022450"/>
    </source>
</evidence>
<dbReference type="Gene3D" id="3.40.47.10">
    <property type="match status" value="1"/>
</dbReference>
<evidence type="ECO:0008006" key="11">
    <source>
        <dbReference type="Google" id="ProtNLM"/>
    </source>
</evidence>
<dbReference type="InterPro" id="IPR014030">
    <property type="entry name" value="Ketoacyl_synth_N"/>
</dbReference>
<dbReference type="InterPro" id="IPR020806">
    <property type="entry name" value="PKS_PP-bd"/>
</dbReference>
<dbReference type="FunFam" id="3.10.129.110:FF:000001">
    <property type="entry name" value="Sterigmatocystin biosynthesis polyketide synthase"/>
    <property type="match status" value="1"/>
</dbReference>
<dbReference type="InterPro" id="IPR050091">
    <property type="entry name" value="PKS_NRPS_Biosynth_Enz"/>
</dbReference>
<feature type="region of interest" description="Disordered" evidence="5">
    <location>
        <begin position="1651"/>
        <end position="1673"/>
    </location>
</feature>
<dbReference type="SUPFAM" id="SSF52151">
    <property type="entry name" value="FabD/lysophospholipase-like"/>
    <property type="match status" value="1"/>
</dbReference>
<evidence type="ECO:0000256" key="4">
    <source>
        <dbReference type="PROSITE-ProRule" id="PRU01363"/>
    </source>
</evidence>
<evidence type="ECO:0000259" key="8">
    <source>
        <dbReference type="PROSITE" id="PS52019"/>
    </source>
</evidence>
<feature type="compositionally biased region" description="Polar residues" evidence="5">
    <location>
        <begin position="1287"/>
        <end position="1299"/>
    </location>
</feature>
<dbReference type="CDD" id="cd00833">
    <property type="entry name" value="PKS"/>
    <property type="match status" value="1"/>
</dbReference>
<dbReference type="SMART" id="SM00823">
    <property type="entry name" value="PKS_PP"/>
    <property type="match status" value="2"/>
</dbReference>
<dbReference type="SUPFAM" id="SSF53901">
    <property type="entry name" value="Thiolase-like"/>
    <property type="match status" value="1"/>
</dbReference>
<dbReference type="GO" id="GO:0031177">
    <property type="term" value="F:phosphopantetheine binding"/>
    <property type="evidence" value="ECO:0007669"/>
    <property type="project" value="InterPro"/>
</dbReference>
<proteinExistence type="predicted"/>
<evidence type="ECO:0000313" key="10">
    <source>
        <dbReference type="Proteomes" id="UP000184073"/>
    </source>
</evidence>
<dbReference type="STRING" id="1036611.A0A1L9PDE3"/>
<dbReference type="InterPro" id="IPR016036">
    <property type="entry name" value="Malonyl_transacylase_ACP-bd"/>
</dbReference>
<dbReference type="Gene3D" id="3.40.50.1820">
    <property type="entry name" value="alpha/beta hydrolase"/>
    <property type="match status" value="1"/>
</dbReference>
<evidence type="ECO:0000256" key="2">
    <source>
        <dbReference type="ARBA" id="ARBA00022553"/>
    </source>
</evidence>
<dbReference type="PROSITE" id="PS52019">
    <property type="entry name" value="PKS_MFAS_DH"/>
    <property type="match status" value="1"/>
</dbReference>
<dbReference type="Pfam" id="PF00698">
    <property type="entry name" value="Acyl_transf_1"/>
    <property type="match status" value="1"/>
</dbReference>
<dbReference type="InterPro" id="IPR049900">
    <property type="entry name" value="PKS_mFAS_DH"/>
</dbReference>
<dbReference type="InterPro" id="IPR009081">
    <property type="entry name" value="PP-bd_ACP"/>
</dbReference>
<reference evidence="10" key="1">
    <citation type="journal article" date="2017" name="Genome Biol.">
        <title>Comparative genomics reveals high biological diversity and specific adaptations in the industrially and medically important fungal genus Aspergillus.</title>
        <authorList>
            <person name="de Vries R.P."/>
            <person name="Riley R."/>
            <person name="Wiebenga A."/>
            <person name="Aguilar-Osorio G."/>
            <person name="Amillis S."/>
            <person name="Uchima C.A."/>
            <person name="Anderluh G."/>
            <person name="Asadollahi M."/>
            <person name="Askin M."/>
            <person name="Barry K."/>
            <person name="Battaglia E."/>
            <person name="Bayram O."/>
            <person name="Benocci T."/>
            <person name="Braus-Stromeyer S.A."/>
            <person name="Caldana C."/>
            <person name="Canovas D."/>
            <person name="Cerqueira G.C."/>
            <person name="Chen F."/>
            <person name="Chen W."/>
            <person name="Choi C."/>
            <person name="Clum A."/>
            <person name="Dos Santos R.A."/>
            <person name="Damasio A.R."/>
            <person name="Diallinas G."/>
            <person name="Emri T."/>
            <person name="Fekete E."/>
            <person name="Flipphi M."/>
            <person name="Freyberg S."/>
            <person name="Gallo A."/>
            <person name="Gournas C."/>
            <person name="Habgood R."/>
            <person name="Hainaut M."/>
            <person name="Harispe M.L."/>
            <person name="Henrissat B."/>
            <person name="Hilden K.S."/>
            <person name="Hope R."/>
            <person name="Hossain A."/>
            <person name="Karabika E."/>
            <person name="Karaffa L."/>
            <person name="Karanyi Z."/>
            <person name="Krasevec N."/>
            <person name="Kuo A."/>
            <person name="Kusch H."/>
            <person name="LaButti K."/>
            <person name="Lagendijk E.L."/>
            <person name="Lapidus A."/>
            <person name="Levasseur A."/>
            <person name="Lindquist E."/>
            <person name="Lipzen A."/>
            <person name="Logrieco A.F."/>
            <person name="MacCabe A."/>
            <person name="Maekelae M.R."/>
            <person name="Malavazi I."/>
            <person name="Melin P."/>
            <person name="Meyer V."/>
            <person name="Mielnichuk N."/>
            <person name="Miskei M."/>
            <person name="Molnar A.P."/>
            <person name="Mule G."/>
            <person name="Ngan C.Y."/>
            <person name="Orejas M."/>
            <person name="Orosz E."/>
            <person name="Ouedraogo J.P."/>
            <person name="Overkamp K.M."/>
            <person name="Park H.-S."/>
            <person name="Perrone G."/>
            <person name="Piumi F."/>
            <person name="Punt P.J."/>
            <person name="Ram A.F."/>
            <person name="Ramon A."/>
            <person name="Rauscher S."/>
            <person name="Record E."/>
            <person name="Riano-Pachon D.M."/>
            <person name="Robert V."/>
            <person name="Roehrig J."/>
            <person name="Ruller R."/>
            <person name="Salamov A."/>
            <person name="Salih N.S."/>
            <person name="Samson R.A."/>
            <person name="Sandor E."/>
            <person name="Sanguinetti M."/>
            <person name="Schuetze T."/>
            <person name="Sepcic K."/>
            <person name="Shelest E."/>
            <person name="Sherlock G."/>
            <person name="Sophianopoulou V."/>
            <person name="Squina F.M."/>
            <person name="Sun H."/>
            <person name="Susca A."/>
            <person name="Todd R.B."/>
            <person name="Tsang A."/>
            <person name="Unkles S.E."/>
            <person name="van de Wiele N."/>
            <person name="van Rossen-Uffink D."/>
            <person name="Oliveira J.V."/>
            <person name="Vesth T.C."/>
            <person name="Visser J."/>
            <person name="Yu J.-H."/>
            <person name="Zhou M."/>
            <person name="Andersen M.R."/>
            <person name="Archer D.B."/>
            <person name="Baker S.E."/>
            <person name="Benoit I."/>
            <person name="Brakhage A.A."/>
            <person name="Braus G.H."/>
            <person name="Fischer R."/>
            <person name="Frisvad J.C."/>
            <person name="Goldman G.H."/>
            <person name="Houbraken J."/>
            <person name="Oakley B."/>
            <person name="Pocsi I."/>
            <person name="Scazzocchio C."/>
            <person name="Seiboth B."/>
            <person name="vanKuyk P.A."/>
            <person name="Wortman J."/>
            <person name="Dyer P.S."/>
            <person name="Grigoriev I.V."/>
        </authorList>
    </citation>
    <scope>NUCLEOTIDE SEQUENCE [LARGE SCALE GENOMIC DNA]</scope>
    <source>
        <strain evidence="10">CBS 583.65</strain>
    </source>
</reference>
<feature type="domain" description="Ketosynthase family 3 (KS3)" evidence="7">
    <location>
        <begin position="378"/>
        <end position="810"/>
    </location>
</feature>
<dbReference type="PROSITE" id="PS50075">
    <property type="entry name" value="CARRIER"/>
    <property type="match status" value="2"/>
</dbReference>
<dbReference type="SUPFAM" id="SSF53474">
    <property type="entry name" value="alpha/beta-Hydrolases"/>
    <property type="match status" value="1"/>
</dbReference>
<feature type="compositionally biased region" description="Polar residues" evidence="5">
    <location>
        <begin position="1694"/>
        <end position="1712"/>
    </location>
</feature>
<dbReference type="SMART" id="SM00825">
    <property type="entry name" value="PKS_KS"/>
    <property type="match status" value="1"/>
</dbReference>
<keyword evidence="1" id="KW-0596">Phosphopantetheine</keyword>
<organism evidence="9 10">
    <name type="scientific">Aspergillus versicolor CBS 583.65</name>
    <dbReference type="NCBI Taxonomy" id="1036611"/>
    <lineage>
        <taxon>Eukaryota</taxon>
        <taxon>Fungi</taxon>
        <taxon>Dikarya</taxon>
        <taxon>Ascomycota</taxon>
        <taxon>Pezizomycotina</taxon>
        <taxon>Eurotiomycetes</taxon>
        <taxon>Eurotiomycetidae</taxon>
        <taxon>Eurotiales</taxon>
        <taxon>Aspergillaceae</taxon>
        <taxon>Aspergillus</taxon>
        <taxon>Aspergillus subgen. Nidulantes</taxon>
    </lineage>
</organism>
<dbReference type="RefSeq" id="XP_040665293.1">
    <property type="nucleotide sequence ID" value="XM_040814510.1"/>
</dbReference>
<dbReference type="Pfam" id="PF22621">
    <property type="entry name" value="CurL-like_PKS_C"/>
    <property type="match status" value="1"/>
</dbReference>
<dbReference type="InterPro" id="IPR049551">
    <property type="entry name" value="PKS_DH_C"/>
</dbReference>
<dbReference type="FunFam" id="1.10.1200.10:FF:000011">
    <property type="entry name" value="Sterigmatocystin biosynthesis polyketide synthase"/>
    <property type="match status" value="2"/>
</dbReference>
<dbReference type="SMART" id="SM00827">
    <property type="entry name" value="PKS_AT"/>
    <property type="match status" value="1"/>
</dbReference>
<dbReference type="Pfam" id="PF16073">
    <property type="entry name" value="SAT"/>
    <property type="match status" value="1"/>
</dbReference>
<feature type="region of interest" description="Disordered" evidence="5">
    <location>
        <begin position="1793"/>
        <end position="1818"/>
    </location>
</feature>
<keyword evidence="2" id="KW-0597">Phosphoprotein</keyword>
<dbReference type="InterPro" id="IPR016035">
    <property type="entry name" value="Acyl_Trfase/lysoPLipase"/>
</dbReference>
<dbReference type="Gene3D" id="1.10.1200.10">
    <property type="entry name" value="ACP-like"/>
    <property type="match status" value="2"/>
</dbReference>
<evidence type="ECO:0000259" key="7">
    <source>
        <dbReference type="PROSITE" id="PS52004"/>
    </source>
</evidence>
<dbReference type="Gene3D" id="3.30.70.250">
    <property type="entry name" value="Malonyl-CoA ACP transacylase, ACP-binding"/>
    <property type="match status" value="1"/>
</dbReference>
<feature type="region of interest" description="C-terminal hotdog fold" evidence="4">
    <location>
        <begin position="1489"/>
        <end position="1641"/>
    </location>
</feature>
<dbReference type="InterPro" id="IPR020841">
    <property type="entry name" value="PKS_Beta-ketoAc_synthase_dom"/>
</dbReference>
<evidence type="ECO:0000313" key="9">
    <source>
        <dbReference type="EMBL" id="OJI99530.1"/>
    </source>
</evidence>
<feature type="region of interest" description="Disordered" evidence="5">
    <location>
        <begin position="1694"/>
        <end position="1715"/>
    </location>
</feature>
<dbReference type="InterPro" id="IPR014043">
    <property type="entry name" value="Acyl_transferase_dom"/>
</dbReference>
<dbReference type="EMBL" id="KV878126">
    <property type="protein sequence ID" value="OJI99530.1"/>
    <property type="molecule type" value="Genomic_DNA"/>
</dbReference>
<dbReference type="OrthoDB" id="329835at2759"/>
<dbReference type="InterPro" id="IPR029058">
    <property type="entry name" value="AB_hydrolase_fold"/>
</dbReference>
<dbReference type="Pfam" id="PF14765">
    <property type="entry name" value="PS-DH"/>
    <property type="match status" value="1"/>
</dbReference>
<dbReference type="InterPro" id="IPR032088">
    <property type="entry name" value="SAT"/>
</dbReference>
<feature type="domain" description="Carrier" evidence="6">
    <location>
        <begin position="1846"/>
        <end position="1922"/>
    </location>
</feature>
<feature type="region of interest" description="Disordered" evidence="5">
    <location>
        <begin position="1285"/>
        <end position="1309"/>
    </location>
</feature>
<dbReference type="Proteomes" id="UP000184073">
    <property type="component" value="Unassembled WGS sequence"/>
</dbReference>
<dbReference type="InterPro" id="IPR016039">
    <property type="entry name" value="Thiolase-like"/>
</dbReference>
<evidence type="ECO:0000256" key="3">
    <source>
        <dbReference type="ARBA" id="ARBA00022679"/>
    </source>
</evidence>
<dbReference type="InterPro" id="IPR036736">
    <property type="entry name" value="ACP-like_sf"/>
</dbReference>
<dbReference type="GO" id="GO:0004312">
    <property type="term" value="F:fatty acid synthase activity"/>
    <property type="evidence" value="ECO:0007669"/>
    <property type="project" value="TreeGrafter"/>
</dbReference>
<dbReference type="PANTHER" id="PTHR43775:SF40">
    <property type="entry name" value="NORSOLORINIC ACID SYNTHASE STCA"/>
    <property type="match status" value="1"/>
</dbReference>
<dbReference type="InterPro" id="IPR001031">
    <property type="entry name" value="Thioesterase"/>
</dbReference>
<evidence type="ECO:0000259" key="6">
    <source>
        <dbReference type="PROSITE" id="PS50075"/>
    </source>
</evidence>
<dbReference type="Gene3D" id="3.10.129.110">
    <property type="entry name" value="Polyketide synthase dehydratase"/>
    <property type="match status" value="1"/>
</dbReference>
<dbReference type="GO" id="GO:0006633">
    <property type="term" value="P:fatty acid biosynthetic process"/>
    <property type="evidence" value="ECO:0007669"/>
    <property type="project" value="TreeGrafter"/>
</dbReference>
<dbReference type="SUPFAM" id="SSF55048">
    <property type="entry name" value="Probable ACP-binding domain of malonyl-CoA ACP transacylase"/>
    <property type="match status" value="1"/>
</dbReference>
<dbReference type="VEuPathDB" id="FungiDB:ASPVEDRAFT_516531"/>
<dbReference type="GeneID" id="63730021"/>
<dbReference type="NCBIfam" id="TIGR04532">
    <property type="entry name" value="PT_fungal_PKS"/>
    <property type="match status" value="1"/>
</dbReference>
<dbReference type="Pfam" id="PF00109">
    <property type="entry name" value="ketoacyl-synt"/>
    <property type="match status" value="1"/>
</dbReference>
<keyword evidence="3" id="KW-0808">Transferase</keyword>
<feature type="region of interest" description="N-terminal hotdog fold" evidence="4">
    <location>
        <begin position="1325"/>
        <end position="1466"/>
    </location>
</feature>
<protein>
    <recommendedName>
        <fullName evidence="11">Carrier domain-containing protein</fullName>
    </recommendedName>
</protein>
<dbReference type="GO" id="GO:0044550">
    <property type="term" value="P:secondary metabolite biosynthetic process"/>
    <property type="evidence" value="ECO:0007669"/>
    <property type="project" value="TreeGrafter"/>
</dbReference>
<dbReference type="Pfam" id="PF00550">
    <property type="entry name" value="PP-binding"/>
    <property type="match status" value="2"/>
</dbReference>
<sequence>MMANQADSTRLFLFGDQTYDFVPELRDLLAIRNNPILVAFLEQSHYVIRAQMIQKLTPKEHKQARTASLAEVLQKYVDGRLPSAFQTALSCIAQLGFFMRQFDDPAIPYPRFNDSYVLGVCTGSLAASAISCSTSLSELLPIAVQTVLVSFRLGLCAQEVRDRLEISDVNHTKPWSVVSDISPDEAAIAIERFSNEKALPNVRQPWITATSTKSTTVSGSPDILADLATQPRLKDSKRWMGIPIYVPAHNPHLFSSKDVDNILETTNESYWSTYGSKIPFLSSVTGKLVWVRNYRDLLHLALKQCLIEPIRWELVETELPRLLKARGGVNTVSIVPLATTLTKSLSAALTSEGVTVGEAHSTSAQIPERYSHRPGSDRSKLAIVSMSGRFPEAPSTDSFWDLLYKGLDVCKEVPPRRWDVKTHVDPSGKAHNKGATRWGCWLDFAGDFDPRFFSISPKEAPQMDPAQRMALMSTYEAMERGGIVPDTTPSTQRNRIGVFHGVTSNDWMETNTAQNIDTYFITGGNRGFIPGRINFCFEFSGPSYSNDTACSSSLAAIHLACNSLWRGDCDTAVAGGTNMIFTPDGHTGLDKGFFLSRTGNCKAFDDAADGYCRAEGVGTVFIKRLEDALADNDPILGTILDIKTNHSAMSDSMTRPFTPAQIDNMSAVLSTAGINPLDLGYIEMHGTGTQVGDAVEMESVLTLFAPNETFRPPDKPLYVGSAKANIGHGEGVSGVTSLVKVLLMLKHNTIPPHCGIKPGSRINRNYPDLPARNVHIALEPKPWPRTDTPRRVLINNFSAAGGNTAVLIEDAPIRDAPTASDPRTDYIATVSGHVGKSVKTNMERLRNHLKNRPDINPAQLSYTTTARRWHHLHRVSITGTNIEEILCNLESAIERGDGINRPKTKPNVVIACSGQGSQYAGMGQQLYEAYPTFRSDLERFDQLARTYGFPSFLDVYTARPIGDPMENLLPVVSQLALVSLEMALGNLLNSMGLKANAVVGHSLGEYAALYLAGVLSASDTLYLVGKRAELLQERCQRGTHAMLALRASPGVLEEALAESNCEIACHNGPNDTVLSGPREEITNLQHSLSAKGIKGTFLMLPFAFHSAQIQPILEEFKDIARGVKFHKPQIPILSPLLNKIVDEEGIMNPTYLARHCREPVNMVQVLELARDKQVITDPTIIIDVGPKPLLARMIRMTLDKDSSSALSVLGPNIDVWKSLHNALSTLYTRGLDINWVAYHEPFDSSKKVIEVPDYGWDLKDYFIPYKGEWCLHRHEIHCSCATPGKETATSDYQVPTDDSVSVRRASKQDETKEAYPDIALTTTVHRVVEEKTEPLGATLVVETDISRKDVNQIAQGHLVDGIPLCTPSFYADIALQVGRYSMNRLRASHPGAMDGVVDVADLVVDKALIPHGKAPQLLRTRLTMSWPPKAAATTRSAKIKFATYFANGKLDTEHASCTVRFTSDAQLKSLQRRVPEYKSQMDRLREGLHQGQFVRYTRKSGYKLMSSMASFHPDYKLLDNLILNEVDNEAVSTMDFSAAKSDGTFAVHPAYVDAITQVGGFAMNANDNTDIQQEVFVNHGWDSFQAYQPLVKGKAYEVYSRMTKDKSGDLVHGDTIVLDGDAVVAFFKGLSLRCVPRRGLRMVLQQASDKAVREHGDKPTAKLQPSQRPVPTPSHIAATQRAAEQILQATDCTAPSTGSNFRESKPVRNQPQPDDGKVQAVLGVISEESGVALEELTDDSNFADMGIDSLGSMVIGSRLREDLGLELGAEFSLFIDCPTVRSLKTFLSDQSTADAEDIGDSEQPVEQAAKDPNSASPKLDLSHQCLPLGTWVKVGNADIDVLGSGDEAFNTALQIVAEESGVALEELTRDTVFADIGIDSLSSMVITSRFREDLGMSLDSSFNLFEEVPTVERLRQFFGGINRSTTGSSSSSKDDESGSSISSAPDDHEAEANASRKRVHECRPTTSVILQGLPRMARQILFMLPDGGGSASSYITIPRLHSDVAIVGLNCPYARDPENMNCTHQAMIQSFCNEIKRRQPRGPYHVGGWSSGGAFAYVTAEALVNMGEEVHSIIIIDAPVPQVMEKLPTSFYEYCNNIGLFANQPGGAPDGTTQPPAYLIPHFQATVDVMLDYKVAPLNTTRMPKVGIIWAAETVMEEDAAPRMKGMHFMVQKRTDFGPDGWDTVCPGAEFDIIRAEGANHFTLMTKEHVYLVRELIDRIMG</sequence>
<feature type="region of interest" description="Disordered" evidence="5">
    <location>
        <begin position="1924"/>
        <end position="1960"/>
    </location>
</feature>
<feature type="domain" description="PKS/mFAS DH" evidence="8">
    <location>
        <begin position="1325"/>
        <end position="1641"/>
    </location>
</feature>
<name>A0A1L9PDE3_ASPVE</name>
<dbReference type="PANTHER" id="PTHR43775">
    <property type="entry name" value="FATTY ACID SYNTHASE"/>
    <property type="match status" value="1"/>
</dbReference>
<dbReference type="Pfam" id="PF02801">
    <property type="entry name" value="Ketoacyl-synt_C"/>
    <property type="match status" value="1"/>
</dbReference>
<accession>A0A1L9PDE3</accession>
<dbReference type="FunFam" id="3.40.47.10:FF:000031">
    <property type="entry name" value="Sterigmatocystin biosynthesis polyketide synthase"/>
    <property type="match status" value="1"/>
</dbReference>
<dbReference type="InterPro" id="IPR030918">
    <property type="entry name" value="PT_fungal_PKS"/>
</dbReference>
<dbReference type="InterPro" id="IPR042104">
    <property type="entry name" value="PKS_dehydratase_sf"/>
</dbReference>
<evidence type="ECO:0000256" key="5">
    <source>
        <dbReference type="SAM" id="MobiDB-lite"/>
    </source>
</evidence>